<name>A0AAD4ZHS6_PRUDU</name>
<evidence type="ECO:0000256" key="4">
    <source>
        <dbReference type="ARBA" id="ARBA00022759"/>
    </source>
</evidence>
<keyword evidence="4" id="KW-0255">Endonuclease</keyword>
<gene>
    <name evidence="8" type="ORF">L3X38_013875</name>
</gene>
<evidence type="ECO:0000256" key="6">
    <source>
        <dbReference type="ARBA" id="ARBA00022918"/>
    </source>
</evidence>
<dbReference type="PANTHER" id="PTHR48475:SF2">
    <property type="entry name" value="RIBONUCLEASE H"/>
    <property type="match status" value="1"/>
</dbReference>
<comment type="caution">
    <text evidence="8">The sequence shown here is derived from an EMBL/GenBank/DDBJ whole genome shotgun (WGS) entry which is preliminary data.</text>
</comment>
<keyword evidence="9" id="KW-1185">Reference proteome</keyword>
<evidence type="ECO:0000256" key="1">
    <source>
        <dbReference type="ARBA" id="ARBA00022679"/>
    </source>
</evidence>
<dbReference type="GO" id="GO:0016787">
    <property type="term" value="F:hydrolase activity"/>
    <property type="evidence" value="ECO:0007669"/>
    <property type="project" value="UniProtKB-KW"/>
</dbReference>
<evidence type="ECO:0000256" key="3">
    <source>
        <dbReference type="ARBA" id="ARBA00022722"/>
    </source>
</evidence>
<keyword evidence="5" id="KW-0378">Hydrolase</keyword>
<keyword evidence="3" id="KW-0540">Nuclease</keyword>
<sequence length="255" mass="28196">MGTAPILSKPEADETLRIYLSVSACSISSVLSREADTIQRAVYYVSQALTEAKTRYPLIEKLALALVVTARRLRPYFHAHPISNLTNQPLRQVLHRPEVSGRLIKWSIKLSKFHINYRHRLALKGQAMTDFIKEFTPNIMFAEQATSPNPDTTGQAEPTTIRGPGWALHVDGASNVHGTGAEVVLSSPTGLRWNMRSTSSLKLRITRQSTRLYSQGFALPKTSMPEKSAHIAIPCSSSTRSTIPTKSKVRICAST</sequence>
<evidence type="ECO:0000256" key="5">
    <source>
        <dbReference type="ARBA" id="ARBA00022801"/>
    </source>
</evidence>
<dbReference type="AlphaFoldDB" id="A0AAD4ZHS6"/>
<dbReference type="GO" id="GO:0004519">
    <property type="term" value="F:endonuclease activity"/>
    <property type="evidence" value="ECO:0007669"/>
    <property type="project" value="UniProtKB-KW"/>
</dbReference>
<dbReference type="Proteomes" id="UP001054821">
    <property type="component" value="Chromosome 2"/>
</dbReference>
<evidence type="ECO:0000259" key="7">
    <source>
        <dbReference type="Pfam" id="PF17917"/>
    </source>
</evidence>
<evidence type="ECO:0000313" key="8">
    <source>
        <dbReference type="EMBL" id="KAI5345996.1"/>
    </source>
</evidence>
<dbReference type="SUPFAM" id="SSF56672">
    <property type="entry name" value="DNA/RNA polymerases"/>
    <property type="match status" value="1"/>
</dbReference>
<proteinExistence type="predicted"/>
<dbReference type="Pfam" id="PF17917">
    <property type="entry name" value="RT_RNaseH"/>
    <property type="match status" value="1"/>
</dbReference>
<reference evidence="8 9" key="1">
    <citation type="journal article" date="2022" name="G3 (Bethesda)">
        <title>Whole-genome sequence and methylome profiling of the almond [Prunus dulcis (Mill.) D.A. Webb] cultivar 'Nonpareil'.</title>
        <authorList>
            <person name="D'Amico-Willman K.M."/>
            <person name="Ouma W.Z."/>
            <person name="Meulia T."/>
            <person name="Sideli G.M."/>
            <person name="Gradziel T.M."/>
            <person name="Fresnedo-Ramirez J."/>
        </authorList>
    </citation>
    <scope>NUCLEOTIDE SEQUENCE [LARGE SCALE GENOMIC DNA]</scope>
    <source>
        <strain evidence="8">Clone GOH B32 T37-40</strain>
    </source>
</reference>
<dbReference type="PANTHER" id="PTHR48475">
    <property type="entry name" value="RIBONUCLEASE H"/>
    <property type="match status" value="1"/>
</dbReference>
<evidence type="ECO:0000256" key="2">
    <source>
        <dbReference type="ARBA" id="ARBA00022695"/>
    </source>
</evidence>
<dbReference type="InterPro" id="IPR041373">
    <property type="entry name" value="RT_RNaseH"/>
</dbReference>
<feature type="domain" description="Reverse transcriptase RNase H-like" evidence="7">
    <location>
        <begin position="13"/>
        <end position="113"/>
    </location>
</feature>
<keyword evidence="6" id="KW-0695">RNA-directed DNA polymerase</keyword>
<dbReference type="EMBL" id="JAJFAZ020000002">
    <property type="protein sequence ID" value="KAI5345996.1"/>
    <property type="molecule type" value="Genomic_DNA"/>
</dbReference>
<organism evidence="8 9">
    <name type="scientific">Prunus dulcis</name>
    <name type="common">Almond</name>
    <name type="synonym">Amygdalus dulcis</name>
    <dbReference type="NCBI Taxonomy" id="3755"/>
    <lineage>
        <taxon>Eukaryota</taxon>
        <taxon>Viridiplantae</taxon>
        <taxon>Streptophyta</taxon>
        <taxon>Embryophyta</taxon>
        <taxon>Tracheophyta</taxon>
        <taxon>Spermatophyta</taxon>
        <taxon>Magnoliopsida</taxon>
        <taxon>eudicotyledons</taxon>
        <taxon>Gunneridae</taxon>
        <taxon>Pentapetalae</taxon>
        <taxon>rosids</taxon>
        <taxon>fabids</taxon>
        <taxon>Rosales</taxon>
        <taxon>Rosaceae</taxon>
        <taxon>Amygdaloideae</taxon>
        <taxon>Amygdaleae</taxon>
        <taxon>Prunus</taxon>
    </lineage>
</organism>
<keyword evidence="1" id="KW-0808">Transferase</keyword>
<protein>
    <recommendedName>
        <fullName evidence="7">Reverse transcriptase RNase H-like domain-containing protein</fullName>
    </recommendedName>
</protein>
<dbReference type="InterPro" id="IPR043502">
    <property type="entry name" value="DNA/RNA_pol_sf"/>
</dbReference>
<keyword evidence="2" id="KW-0548">Nucleotidyltransferase</keyword>
<evidence type="ECO:0000313" key="9">
    <source>
        <dbReference type="Proteomes" id="UP001054821"/>
    </source>
</evidence>
<accession>A0AAD4ZHS6</accession>
<dbReference type="GO" id="GO:0003964">
    <property type="term" value="F:RNA-directed DNA polymerase activity"/>
    <property type="evidence" value="ECO:0007669"/>
    <property type="project" value="UniProtKB-KW"/>
</dbReference>